<evidence type="ECO:0000313" key="1">
    <source>
        <dbReference type="EMBL" id="CAF1029453.1"/>
    </source>
</evidence>
<evidence type="ECO:0000313" key="3">
    <source>
        <dbReference type="Proteomes" id="UP000663864"/>
    </source>
</evidence>
<accession>A0A814IUK8</accession>
<dbReference type="Proteomes" id="UP000663836">
    <property type="component" value="Unassembled WGS sequence"/>
</dbReference>
<dbReference type="EMBL" id="CAJOBD010005396">
    <property type="protein sequence ID" value="CAF4029575.1"/>
    <property type="molecule type" value="Genomic_DNA"/>
</dbReference>
<proteinExistence type="predicted"/>
<sequence>MVDNDEYTYEIIDNESDARLCAELLAEAFAMHNPMAVFHQMSAQQYYDEFMWPILKEVYDERLSFLARYRPSGEIVGAIVADDMYSHNQKHPYDPISGPQRVALSDLMQEMQDLFIRRDFGQELKPQMVLHISVGGTRASHSSKGVATGLRKALCVHARDKRGFQYAFVQVNNEATRHIYLNKLGGKEVTKIDPSTWLWKKKGDGLSCPYRDYKDGPIPNILVDLVHNENI</sequence>
<dbReference type="SUPFAM" id="SSF55729">
    <property type="entry name" value="Acyl-CoA N-acyltransferases (Nat)"/>
    <property type="match status" value="1"/>
</dbReference>
<gene>
    <name evidence="2" type="ORF">JBS370_LOCUS27879</name>
    <name evidence="1" type="ORF">ZHD862_LOCUS13964</name>
</gene>
<evidence type="ECO:0008006" key="4">
    <source>
        <dbReference type="Google" id="ProtNLM"/>
    </source>
</evidence>
<dbReference type="Gene3D" id="3.40.630.30">
    <property type="match status" value="1"/>
</dbReference>
<dbReference type="InterPro" id="IPR016181">
    <property type="entry name" value="Acyl_CoA_acyltransferase"/>
</dbReference>
<reference evidence="1" key="1">
    <citation type="submission" date="2021-02" db="EMBL/GenBank/DDBJ databases">
        <authorList>
            <person name="Nowell W R."/>
        </authorList>
    </citation>
    <scope>NUCLEOTIDE SEQUENCE</scope>
</reference>
<dbReference type="AlphaFoldDB" id="A0A814IUK8"/>
<evidence type="ECO:0000313" key="2">
    <source>
        <dbReference type="EMBL" id="CAF4029575.1"/>
    </source>
</evidence>
<comment type="caution">
    <text evidence="1">The sequence shown here is derived from an EMBL/GenBank/DDBJ whole genome shotgun (WGS) entry which is preliminary data.</text>
</comment>
<name>A0A814IUK8_9BILA</name>
<protein>
    <recommendedName>
        <fullName evidence="4">N-acetyltransferase domain-containing protein</fullName>
    </recommendedName>
</protein>
<organism evidence="1 3">
    <name type="scientific">Rotaria sordida</name>
    <dbReference type="NCBI Taxonomy" id="392033"/>
    <lineage>
        <taxon>Eukaryota</taxon>
        <taxon>Metazoa</taxon>
        <taxon>Spiralia</taxon>
        <taxon>Gnathifera</taxon>
        <taxon>Rotifera</taxon>
        <taxon>Eurotatoria</taxon>
        <taxon>Bdelloidea</taxon>
        <taxon>Philodinida</taxon>
        <taxon>Philodinidae</taxon>
        <taxon>Rotaria</taxon>
    </lineage>
</organism>
<dbReference type="EMBL" id="CAJNOT010000590">
    <property type="protein sequence ID" value="CAF1029453.1"/>
    <property type="molecule type" value="Genomic_DNA"/>
</dbReference>
<dbReference type="Proteomes" id="UP000663864">
    <property type="component" value="Unassembled WGS sequence"/>
</dbReference>